<dbReference type="InterPro" id="IPR024344">
    <property type="entry name" value="MDMPI_metal-binding"/>
</dbReference>
<accession>A0A931B4Z7</accession>
<keyword evidence="3" id="KW-1185">Reference proteome</keyword>
<feature type="domain" description="Mycothiol-dependent maleylpyruvate isomerase metal-binding" evidence="1">
    <location>
        <begin position="14"/>
        <end position="161"/>
    </location>
</feature>
<dbReference type="AlphaFoldDB" id="A0A931B4Z7"/>
<dbReference type="GO" id="GO:0046872">
    <property type="term" value="F:metal ion binding"/>
    <property type="evidence" value="ECO:0007669"/>
    <property type="project" value="InterPro"/>
</dbReference>
<organism evidence="2 3">
    <name type="scientific">Streptacidiphilus fuscans</name>
    <dbReference type="NCBI Taxonomy" id="2789292"/>
    <lineage>
        <taxon>Bacteria</taxon>
        <taxon>Bacillati</taxon>
        <taxon>Actinomycetota</taxon>
        <taxon>Actinomycetes</taxon>
        <taxon>Kitasatosporales</taxon>
        <taxon>Streptomycetaceae</taxon>
        <taxon>Streptacidiphilus</taxon>
    </lineage>
</organism>
<keyword evidence="2" id="KW-0413">Isomerase</keyword>
<reference evidence="2" key="1">
    <citation type="submission" date="2020-11" db="EMBL/GenBank/DDBJ databases">
        <title>Isolation and identification of active actinomycetes.</title>
        <authorList>
            <person name="Yu B."/>
        </authorList>
    </citation>
    <scope>NUCLEOTIDE SEQUENCE</scope>
    <source>
        <strain evidence="2">NEAU-YB345</strain>
    </source>
</reference>
<evidence type="ECO:0000313" key="3">
    <source>
        <dbReference type="Proteomes" id="UP000657385"/>
    </source>
</evidence>
<evidence type="ECO:0000259" key="1">
    <source>
        <dbReference type="Pfam" id="PF11716"/>
    </source>
</evidence>
<evidence type="ECO:0000313" key="2">
    <source>
        <dbReference type="EMBL" id="MBF9067005.1"/>
    </source>
</evidence>
<dbReference type="InterPro" id="IPR034660">
    <property type="entry name" value="DinB/YfiT-like"/>
</dbReference>
<dbReference type="GO" id="GO:0016853">
    <property type="term" value="F:isomerase activity"/>
    <property type="evidence" value="ECO:0007669"/>
    <property type="project" value="UniProtKB-KW"/>
</dbReference>
<dbReference type="EMBL" id="JADPRT010000001">
    <property type="protein sequence ID" value="MBF9067005.1"/>
    <property type="molecule type" value="Genomic_DNA"/>
</dbReference>
<comment type="caution">
    <text evidence="2">The sequence shown here is derived from an EMBL/GenBank/DDBJ whole genome shotgun (WGS) entry which is preliminary data.</text>
</comment>
<dbReference type="NCBIfam" id="TIGR03083">
    <property type="entry name" value="maleylpyruvate isomerase family mycothiol-dependent enzyme"/>
    <property type="match status" value="1"/>
</dbReference>
<dbReference type="Pfam" id="PF11716">
    <property type="entry name" value="MDMPI_N"/>
    <property type="match status" value="1"/>
</dbReference>
<name>A0A931B4Z7_9ACTN</name>
<proteinExistence type="predicted"/>
<dbReference type="Proteomes" id="UP000657385">
    <property type="component" value="Unassembled WGS sequence"/>
</dbReference>
<dbReference type="InterPro" id="IPR017517">
    <property type="entry name" value="Maleyloyr_isom"/>
</dbReference>
<protein>
    <submittedName>
        <fullName evidence="2">Maleylpyruvate isomerase N-terminal domain-containing protein</fullName>
    </submittedName>
</protein>
<sequence>MGHQNTSRADLLVELWHSWAERGAALEPGEWDRATRLPGWSVRALYAHVAPDPAMLAVLREAVVAGPATVTSGSEILRIFNRPGGVAHAVADQVATQAQETAGSMTPEALVSRFAETGPAVVAELAALPPDTAVAHPAGTVTLGALREIAVMEATVHLLDLIDAVGGPPPPAAALRATRDMLADVVDPTAFIEAAAGRTKEAVLPVMR</sequence>
<gene>
    <name evidence="2" type="ORF">I2501_02995</name>
</gene>
<dbReference type="RefSeq" id="WP_196192161.1">
    <property type="nucleotide sequence ID" value="NZ_JADPRT010000001.1"/>
</dbReference>
<dbReference type="Gene3D" id="1.20.120.450">
    <property type="entry name" value="dinb family like domain"/>
    <property type="match status" value="1"/>
</dbReference>
<dbReference type="SUPFAM" id="SSF109854">
    <property type="entry name" value="DinB/YfiT-like putative metalloenzymes"/>
    <property type="match status" value="1"/>
</dbReference>